<dbReference type="InterPro" id="IPR040449">
    <property type="entry name" value="Peptidase_S66_N"/>
</dbReference>
<keyword evidence="6" id="KW-0121">Carboxypeptidase</keyword>
<evidence type="ECO:0000256" key="3">
    <source>
        <dbReference type="PIRSR" id="PIRSR028757-1"/>
    </source>
</evidence>
<keyword evidence="7" id="KW-1185">Reference proteome</keyword>
<dbReference type="AlphaFoldDB" id="A0A7W5JU48"/>
<organism evidence="6 7">
    <name type="scientific">Microlunatus antarcticus</name>
    <dbReference type="NCBI Taxonomy" id="53388"/>
    <lineage>
        <taxon>Bacteria</taxon>
        <taxon>Bacillati</taxon>
        <taxon>Actinomycetota</taxon>
        <taxon>Actinomycetes</taxon>
        <taxon>Propionibacteriales</taxon>
        <taxon>Propionibacteriaceae</taxon>
        <taxon>Microlunatus</taxon>
    </lineage>
</organism>
<dbReference type="PIRSF" id="PIRSF028757">
    <property type="entry name" value="LD-carboxypeptidase"/>
    <property type="match status" value="1"/>
</dbReference>
<evidence type="ECO:0000256" key="1">
    <source>
        <dbReference type="ARBA" id="ARBA00010233"/>
    </source>
</evidence>
<dbReference type="PANTHER" id="PTHR30237:SF5">
    <property type="entry name" value="CARBOXYPEPTIDASE VC_A0337-RELATED"/>
    <property type="match status" value="1"/>
</dbReference>
<name>A0A7W5JU48_9ACTN</name>
<dbReference type="InterPro" id="IPR029062">
    <property type="entry name" value="Class_I_gatase-like"/>
</dbReference>
<dbReference type="Proteomes" id="UP000565572">
    <property type="component" value="Unassembled WGS sequence"/>
</dbReference>
<dbReference type="Gene3D" id="3.40.50.10740">
    <property type="entry name" value="Class I glutamine amidotransferase-like"/>
    <property type="match status" value="1"/>
</dbReference>
<keyword evidence="2" id="KW-0378">Hydrolase</keyword>
<reference evidence="6 7" key="1">
    <citation type="submission" date="2020-08" db="EMBL/GenBank/DDBJ databases">
        <title>Sequencing the genomes of 1000 actinobacteria strains.</title>
        <authorList>
            <person name="Klenk H.-P."/>
        </authorList>
    </citation>
    <scope>NUCLEOTIDE SEQUENCE [LARGE SCALE GENOMIC DNA]</scope>
    <source>
        <strain evidence="6 7">DSM 11053</strain>
    </source>
</reference>
<comment type="similarity">
    <text evidence="1">Belongs to the peptidase S66 family.</text>
</comment>
<proteinExistence type="inferred from homology"/>
<gene>
    <name evidence="6" type="ORF">FHX39_001326</name>
</gene>
<dbReference type="SUPFAM" id="SSF52317">
    <property type="entry name" value="Class I glutamine amidotransferase-like"/>
    <property type="match status" value="1"/>
</dbReference>
<dbReference type="Pfam" id="PF17676">
    <property type="entry name" value="Peptidase_S66C"/>
    <property type="match status" value="1"/>
</dbReference>
<feature type="domain" description="LD-carboxypeptidase C-terminal" evidence="5">
    <location>
        <begin position="202"/>
        <end position="322"/>
    </location>
</feature>
<sequence>MLSFATSLSPGDRIGVTAPSAGVEAAAARRINFCVDWLRDAGYDVVVGDCMDGSGITSAPARARAEELTQMLCDPSIRCVVPPWGGETAIDLLDLLDWDALTAADPTWLVGYSDLSTILLPLTTRLGWATLHGDNLADTPYTPPSGLLPWLQIASGTGPHRQQDSGLVADWWRFEEDPQATVWKRVGTGTWSVHGGESLHVTGRLIGGCIETLCNLAGTPYGDVATFGRKHSKDGLIVYLEAAGDEAATICRNLHGLRLAGWFDHARAILIGRTSAPDNPVMTQREAVLDALAPLGLPIVFDLEIGHVPPHLPLVNGALATVTVEGDCHELVQELW</sequence>
<dbReference type="EMBL" id="JACHZG010000001">
    <property type="protein sequence ID" value="MBB3326382.1"/>
    <property type="molecule type" value="Genomic_DNA"/>
</dbReference>
<evidence type="ECO:0000259" key="4">
    <source>
        <dbReference type="Pfam" id="PF02016"/>
    </source>
</evidence>
<dbReference type="PANTHER" id="PTHR30237">
    <property type="entry name" value="MURAMOYLTETRAPEPTIDE CARBOXYPEPTIDASE"/>
    <property type="match status" value="1"/>
</dbReference>
<feature type="active site" description="Charge relay system" evidence="3">
    <location>
        <position position="307"/>
    </location>
</feature>
<dbReference type="Pfam" id="PF02016">
    <property type="entry name" value="Peptidase_S66"/>
    <property type="match status" value="1"/>
</dbReference>
<dbReference type="InterPro" id="IPR027478">
    <property type="entry name" value="LdcA_N"/>
</dbReference>
<dbReference type="CDD" id="cd07062">
    <property type="entry name" value="Peptidase_S66_mccF_like"/>
    <property type="match status" value="1"/>
</dbReference>
<dbReference type="InterPro" id="IPR040921">
    <property type="entry name" value="Peptidase_S66C"/>
</dbReference>
<dbReference type="RefSeq" id="WP_332836701.1">
    <property type="nucleotide sequence ID" value="NZ_JACHZG010000001.1"/>
</dbReference>
<keyword evidence="6" id="KW-0645">Protease</keyword>
<comment type="caution">
    <text evidence="6">The sequence shown here is derived from an EMBL/GenBank/DDBJ whole genome shotgun (WGS) entry which is preliminary data.</text>
</comment>
<evidence type="ECO:0000256" key="2">
    <source>
        <dbReference type="ARBA" id="ARBA00022801"/>
    </source>
</evidence>
<feature type="active site" description="Charge relay system" evidence="3">
    <location>
        <position position="241"/>
    </location>
</feature>
<protein>
    <submittedName>
        <fullName evidence="6">Muramoyltetrapeptide carboxypeptidase LdcA involved in peptidoglycan recycling</fullName>
    </submittedName>
</protein>
<evidence type="ECO:0000259" key="5">
    <source>
        <dbReference type="Pfam" id="PF17676"/>
    </source>
</evidence>
<dbReference type="SUPFAM" id="SSF141986">
    <property type="entry name" value="LD-carboxypeptidase A C-terminal domain-like"/>
    <property type="match status" value="1"/>
</dbReference>
<accession>A0A7W5JU48</accession>
<dbReference type="Gene3D" id="3.50.30.60">
    <property type="entry name" value="LD-carboxypeptidase A C-terminal domain-like"/>
    <property type="match status" value="1"/>
</dbReference>
<feature type="active site" description="Nucleophile" evidence="3">
    <location>
        <position position="113"/>
    </location>
</feature>
<dbReference type="GO" id="GO:0004180">
    <property type="term" value="F:carboxypeptidase activity"/>
    <property type="evidence" value="ECO:0007669"/>
    <property type="project" value="UniProtKB-KW"/>
</dbReference>
<dbReference type="InterPro" id="IPR003507">
    <property type="entry name" value="S66_fam"/>
</dbReference>
<evidence type="ECO:0000313" key="7">
    <source>
        <dbReference type="Proteomes" id="UP000565572"/>
    </source>
</evidence>
<dbReference type="InterPro" id="IPR027461">
    <property type="entry name" value="Carboxypeptidase_A_C_sf"/>
</dbReference>
<feature type="domain" description="LD-carboxypeptidase N-terminal" evidence="4">
    <location>
        <begin position="14"/>
        <end position="133"/>
    </location>
</feature>
<evidence type="ECO:0000313" key="6">
    <source>
        <dbReference type="EMBL" id="MBB3326382.1"/>
    </source>
</evidence>